<dbReference type="InterPro" id="IPR006900">
    <property type="entry name" value="Sec23/24_helical_dom"/>
</dbReference>
<dbReference type="Gene3D" id="3.40.50.410">
    <property type="entry name" value="von Willebrand factor, type A domain"/>
    <property type="match status" value="1"/>
</dbReference>
<dbReference type="Pfam" id="PF04811">
    <property type="entry name" value="Sec23_trunk"/>
    <property type="match status" value="1"/>
</dbReference>
<dbReference type="SUPFAM" id="SSF53300">
    <property type="entry name" value="vWA-like"/>
    <property type="match status" value="2"/>
</dbReference>
<dbReference type="InterPro" id="IPR036465">
    <property type="entry name" value="vWFA_dom_sf"/>
</dbReference>
<dbReference type="InterPro" id="IPR006896">
    <property type="entry name" value="Sec23/24_trunk_dom"/>
</dbReference>
<gene>
    <name evidence="4" type="ORF">WJX75_004879</name>
</gene>
<feature type="region of interest" description="Disordered" evidence="1">
    <location>
        <begin position="355"/>
        <end position="374"/>
    </location>
</feature>
<dbReference type="Pfam" id="PF04815">
    <property type="entry name" value="Sec23_helical"/>
    <property type="match status" value="1"/>
</dbReference>
<evidence type="ECO:0000256" key="1">
    <source>
        <dbReference type="SAM" id="MobiDB-lite"/>
    </source>
</evidence>
<reference evidence="4 5" key="1">
    <citation type="journal article" date="2024" name="Nat. Commun.">
        <title>Phylogenomics reveals the evolutionary origins of lichenization in chlorophyte algae.</title>
        <authorList>
            <person name="Puginier C."/>
            <person name="Libourel C."/>
            <person name="Otte J."/>
            <person name="Skaloud P."/>
            <person name="Haon M."/>
            <person name="Grisel S."/>
            <person name="Petersen M."/>
            <person name="Berrin J.G."/>
            <person name="Delaux P.M."/>
            <person name="Dal Grande F."/>
            <person name="Keller J."/>
        </authorList>
    </citation>
    <scope>NUCLEOTIDE SEQUENCE [LARGE SCALE GENOMIC DNA]</scope>
    <source>
        <strain evidence="4 5">SAG 216-7</strain>
    </source>
</reference>
<dbReference type="PANTHER" id="PTHR13803">
    <property type="entry name" value="SEC24-RELATED PROTEIN"/>
    <property type="match status" value="1"/>
</dbReference>
<dbReference type="SUPFAM" id="SSF81811">
    <property type="entry name" value="Helical domain of Sec23/24"/>
    <property type="match status" value="1"/>
</dbReference>
<keyword evidence="5" id="KW-1185">Reference proteome</keyword>
<organism evidence="4 5">
    <name type="scientific">Coccomyxa subellipsoidea</name>
    <dbReference type="NCBI Taxonomy" id="248742"/>
    <lineage>
        <taxon>Eukaryota</taxon>
        <taxon>Viridiplantae</taxon>
        <taxon>Chlorophyta</taxon>
        <taxon>core chlorophytes</taxon>
        <taxon>Trebouxiophyceae</taxon>
        <taxon>Trebouxiophyceae incertae sedis</taxon>
        <taxon>Coccomyxaceae</taxon>
        <taxon>Coccomyxa</taxon>
    </lineage>
</organism>
<feature type="domain" description="Sec23/Sec24 helical" evidence="3">
    <location>
        <begin position="578"/>
        <end position="682"/>
    </location>
</feature>
<evidence type="ECO:0000313" key="4">
    <source>
        <dbReference type="EMBL" id="KAK9916613.1"/>
    </source>
</evidence>
<dbReference type="EMBL" id="JALJOT010000003">
    <property type="protein sequence ID" value="KAK9916613.1"/>
    <property type="molecule type" value="Genomic_DNA"/>
</dbReference>
<dbReference type="SUPFAM" id="SSF82919">
    <property type="entry name" value="Zn-finger domain of Sec23/24"/>
    <property type="match status" value="1"/>
</dbReference>
<feature type="compositionally biased region" description="Polar residues" evidence="1">
    <location>
        <begin position="364"/>
        <end position="373"/>
    </location>
</feature>
<proteinExistence type="predicted"/>
<feature type="domain" description="Sec23/Sec24 trunk" evidence="2">
    <location>
        <begin position="130"/>
        <end position="260"/>
    </location>
</feature>
<dbReference type="InterPro" id="IPR036175">
    <property type="entry name" value="Sec23/24_helical_dom_sf"/>
</dbReference>
<dbReference type="Gene3D" id="2.30.30.380">
    <property type="entry name" value="Zn-finger domain of Sec23/24"/>
    <property type="match status" value="1"/>
</dbReference>
<dbReference type="InterPro" id="IPR036174">
    <property type="entry name" value="Znf_Sec23_Sec24_sf"/>
</dbReference>
<protein>
    <submittedName>
        <fullName evidence="4">Uncharacterized protein</fullName>
    </submittedName>
</protein>
<evidence type="ECO:0000313" key="5">
    <source>
        <dbReference type="Proteomes" id="UP001491310"/>
    </source>
</evidence>
<dbReference type="PANTHER" id="PTHR13803:SF17">
    <property type="entry name" value="PROTEIN TRANSPORT PROTEIN SEC24"/>
    <property type="match status" value="1"/>
</dbReference>
<dbReference type="SUPFAM" id="SSF81995">
    <property type="entry name" value="beta-sandwich domain of Sec23/24"/>
    <property type="match status" value="1"/>
</dbReference>
<dbReference type="Proteomes" id="UP001491310">
    <property type="component" value="Unassembled WGS sequence"/>
</dbReference>
<comment type="caution">
    <text evidence="4">The sequence shown here is derived from an EMBL/GenBank/DDBJ whole genome shotgun (WGS) entry which is preliminary data.</text>
</comment>
<sequence>MAIHFTLNAAPQNGSIRDQCGLPFACVVEPFAKIDAPSISKTSEAVLAEDIGRCAECYAYVNYWCSFQQRAWMCSLCGACNEYATVKNQRYARRPRESCPEVKRSLVEVACSLDDSLPEDTEGPVEVEVTPVYVALVDTTGGEEYMELVKSALLAALEALPSCALFGLATYTDQIELYDVAGGVTSIRTVPILELHGSPTALDLQDALPLGNFLAPVASCKDALASALETLEPYVEEEQRGGSRGFGGALQAVLRYLGTSAGDTQQGLRAERQLSNGSAGVSGRQEDPQMPLLDRAGARLMTFLAGPPNHGRGAVMERHIPQAPQASSAPATYDAAFPDLNPYSYVPIAQASGSNATPRAEPVQHQNGFNNGTKPRWVRSKSARAFYEEAATAAAALGVSVDVYAVSAGGCCLDAMEPLASRSGGVMYLYPHVEAAALPQDVYRRLAEPCAQNALLRLRTSPEFRVVRAYGHLFPDDRFDNLCHVIAAGPSTAFAFDFDFTNASGFSSDRGSPPVLQMAFQYSIAVPAAKEESSAPEPDGHAKKPAAPRFVLQRRLRILTLRLTVAKLPAQVYAAAEAEAILLLLMHKIGITVAAQGMSEGRALLQDWLVLFTASYNRHLSAPLSSAEQVDAEFAGSEALQSLPRLVYALLRSPLLTDVKQQHPDLRTAICHLWASLPPQELRTAVYPLLSSFSNPDTLAYPRHSLSQAALTTSGVPIFLLNAFTEVIVYYTAGTPADLPFPPPQTSLLRRNVNAEQGYGEQ</sequence>
<accession>A0ABR2YXQ8</accession>
<evidence type="ECO:0000259" key="3">
    <source>
        <dbReference type="Pfam" id="PF04815"/>
    </source>
</evidence>
<name>A0ABR2YXQ8_9CHLO</name>
<dbReference type="Gene3D" id="1.20.120.730">
    <property type="entry name" value="Sec23/Sec24 helical domain"/>
    <property type="match status" value="1"/>
</dbReference>
<dbReference type="InterPro" id="IPR050550">
    <property type="entry name" value="SEC23_SEC24_subfamily"/>
</dbReference>
<evidence type="ECO:0000259" key="2">
    <source>
        <dbReference type="Pfam" id="PF04811"/>
    </source>
</evidence>